<dbReference type="GO" id="GO:0052856">
    <property type="term" value="F:NAD(P)HX epimerase activity"/>
    <property type="evidence" value="ECO:0007669"/>
    <property type="project" value="UniProtKB-UniRule"/>
</dbReference>
<dbReference type="Gene3D" id="3.40.50.10260">
    <property type="entry name" value="YjeF N-terminal domain"/>
    <property type="match status" value="1"/>
</dbReference>
<comment type="function">
    <text evidence="1">Catalyzes the epimerization of the S- and R-forms of NAD(P)HX, a damaged form of NAD(P)H that is a result of enzymatic or heat-dependent hydration. This is a prerequisite for the S-specific NAD(P)H-hydrate dehydratase to allow the repair of both epimers of NAD(P)HX.</text>
</comment>
<evidence type="ECO:0000259" key="2">
    <source>
        <dbReference type="PROSITE" id="PS51385"/>
    </source>
</evidence>
<feature type="binding site" evidence="1">
    <location>
        <position position="67"/>
    </location>
    <ligand>
        <name>K(+)</name>
        <dbReference type="ChEBI" id="CHEBI:29103"/>
    </ligand>
</feature>
<feature type="binding site" evidence="1">
    <location>
        <position position="147"/>
    </location>
    <ligand>
        <name>K(+)</name>
        <dbReference type="ChEBI" id="CHEBI:29103"/>
    </ligand>
</feature>
<feature type="binding site" evidence="1">
    <location>
        <position position="190"/>
    </location>
    <ligand>
        <name>(6S)-NADPHX</name>
        <dbReference type="ChEBI" id="CHEBI:64076"/>
    </ligand>
</feature>
<dbReference type="GO" id="GO:0046872">
    <property type="term" value="F:metal ion binding"/>
    <property type="evidence" value="ECO:0007669"/>
    <property type="project" value="UniProtKB-KW"/>
</dbReference>
<dbReference type="SUPFAM" id="SSF64153">
    <property type="entry name" value="YjeF N-terminal domain-like"/>
    <property type="match status" value="1"/>
</dbReference>
<comment type="similarity">
    <text evidence="1">Belongs to the NnrE/AIBP family.</text>
</comment>
<feature type="binding site" evidence="1">
    <location>
        <begin position="66"/>
        <end position="70"/>
    </location>
    <ligand>
        <name>(6S)-NADPHX</name>
        <dbReference type="ChEBI" id="CHEBI:64076"/>
    </ligand>
</feature>
<protein>
    <recommendedName>
        <fullName evidence="1">NAD(P)H-hydrate epimerase</fullName>
        <ecNumber evidence="1">5.1.99.6</ecNumber>
    </recommendedName>
    <alternativeName>
        <fullName evidence="1">NAD(P)HX epimerase</fullName>
    </alternativeName>
</protein>
<dbReference type="Pfam" id="PF03853">
    <property type="entry name" value="YjeF_N"/>
    <property type="match status" value="1"/>
</dbReference>
<dbReference type="Proteomes" id="UP000291259">
    <property type="component" value="Chromosome"/>
</dbReference>
<keyword evidence="1" id="KW-0547">Nucleotide-binding</keyword>
<dbReference type="InterPro" id="IPR004443">
    <property type="entry name" value="YjeF_N_dom"/>
</dbReference>
<dbReference type="EMBL" id="CP035491">
    <property type="protein sequence ID" value="QAY75029.1"/>
    <property type="molecule type" value="Genomic_DNA"/>
</dbReference>
<feature type="binding site" evidence="1">
    <location>
        <position position="193"/>
    </location>
    <ligand>
        <name>K(+)</name>
        <dbReference type="ChEBI" id="CHEBI:29103"/>
    </ligand>
</feature>
<sequence length="256" mass="25662">MVAGYSAAQVRAAEAPHLAAGEPLMRRAAAALAAVLRRELAEIGAEAGASGAGAFGPVLFLVGSGDNGGDALYAAAELAEGGIEVVIAPVGSRMHPEASAAARFAGATFLETAPTSETDASDRADAPAAVLPDGFESAAHDAVIIVDGILGTGTAADPALRGRARAAVAFLCELIEGIDPEQRPRVVAVDLPSGIHPDDGRVPDETVLRATTTVTFGAAKAGLLIEPGADYAGRIEVVDLGLGPELSAMTPLVERA</sequence>
<dbReference type="KEGG" id="agf:ET445_13550"/>
<comment type="catalytic activity">
    <reaction evidence="1">
        <text>(6R)-NADPHX = (6S)-NADPHX</text>
        <dbReference type="Rhea" id="RHEA:32227"/>
        <dbReference type="ChEBI" id="CHEBI:64076"/>
        <dbReference type="ChEBI" id="CHEBI:64077"/>
        <dbReference type="EC" id="5.1.99.6"/>
    </reaction>
</comment>
<keyword evidence="1" id="KW-0521">NADP</keyword>
<keyword evidence="1" id="KW-0479">Metal-binding</keyword>
<evidence type="ECO:0000313" key="4">
    <source>
        <dbReference type="Proteomes" id="UP000291259"/>
    </source>
</evidence>
<dbReference type="InterPro" id="IPR036652">
    <property type="entry name" value="YjeF_N_dom_sf"/>
</dbReference>
<keyword evidence="4" id="KW-1185">Reference proteome</keyword>
<dbReference type="GO" id="GO:0000166">
    <property type="term" value="F:nucleotide binding"/>
    <property type="evidence" value="ECO:0007669"/>
    <property type="project" value="UniProtKB-KW"/>
</dbReference>
<accession>A0A4P6FK79</accession>
<comment type="cofactor">
    <cofactor evidence="1">
        <name>K(+)</name>
        <dbReference type="ChEBI" id="CHEBI:29103"/>
    </cofactor>
    <text evidence="1">Binds 1 potassium ion per subunit.</text>
</comment>
<keyword evidence="1" id="KW-0630">Potassium</keyword>
<comment type="catalytic activity">
    <reaction evidence="1">
        <text>(6R)-NADHX = (6S)-NADHX</text>
        <dbReference type="Rhea" id="RHEA:32215"/>
        <dbReference type="ChEBI" id="CHEBI:64074"/>
        <dbReference type="ChEBI" id="CHEBI:64075"/>
        <dbReference type="EC" id="5.1.99.6"/>
    </reaction>
</comment>
<dbReference type="AlphaFoldDB" id="A0A4P6FK79"/>
<proteinExistence type="inferred from homology"/>
<feature type="domain" description="YjeF N-terminal" evidence="2">
    <location>
        <begin position="5"/>
        <end position="248"/>
    </location>
</feature>
<gene>
    <name evidence="1" type="primary">nnrE</name>
    <name evidence="3" type="ORF">ET445_13550</name>
</gene>
<dbReference type="HAMAP" id="MF_01966">
    <property type="entry name" value="NADHX_epimerase"/>
    <property type="match status" value="1"/>
</dbReference>
<dbReference type="OrthoDB" id="9806925at2"/>
<comment type="caution">
    <text evidence="1">Lacks conserved residue(s) required for the propagation of feature annotation.</text>
</comment>
<evidence type="ECO:0000313" key="3">
    <source>
        <dbReference type="EMBL" id="QAY75029.1"/>
    </source>
</evidence>
<name>A0A4P6FK79_9MICO</name>
<organism evidence="3 4">
    <name type="scientific">Agromyces protaetiae</name>
    <dbReference type="NCBI Taxonomy" id="2509455"/>
    <lineage>
        <taxon>Bacteria</taxon>
        <taxon>Bacillati</taxon>
        <taxon>Actinomycetota</taxon>
        <taxon>Actinomycetes</taxon>
        <taxon>Micrococcales</taxon>
        <taxon>Microbacteriaceae</taxon>
        <taxon>Agromyces</taxon>
    </lineage>
</organism>
<dbReference type="PROSITE" id="PS51385">
    <property type="entry name" value="YJEF_N"/>
    <property type="match status" value="1"/>
</dbReference>
<evidence type="ECO:0000256" key="1">
    <source>
        <dbReference type="HAMAP-Rule" id="MF_01966"/>
    </source>
</evidence>
<dbReference type="EC" id="5.1.99.6" evidence="1"/>
<keyword evidence="1" id="KW-0520">NAD</keyword>
<keyword evidence="1" id="KW-0413">Isomerase</keyword>
<reference evidence="3 4" key="1">
    <citation type="submission" date="2019-01" db="EMBL/GenBank/DDBJ databases">
        <title>Genome sequencing of strain FW100M-8.</title>
        <authorList>
            <person name="Heo J."/>
            <person name="Kim S.-J."/>
            <person name="Kim J.-S."/>
            <person name="Hong S.-B."/>
            <person name="Kwon S.-W."/>
        </authorList>
    </citation>
    <scope>NUCLEOTIDE SEQUENCE [LARGE SCALE GENOMIC DNA]</scope>
    <source>
        <strain evidence="3 4">FW100M-8</strain>
    </source>
</reference>